<feature type="compositionally biased region" description="Basic and acidic residues" evidence="1">
    <location>
        <begin position="60"/>
        <end position="70"/>
    </location>
</feature>
<reference evidence="2 3" key="1">
    <citation type="journal article" date="2020" name="bioRxiv">
        <title>Whole genome comparisons of ergot fungi reveals the divergence and evolution of species within the genus Claviceps are the result of varying mechanisms driving genome evolution and host range expansion.</title>
        <authorList>
            <person name="Wyka S.A."/>
            <person name="Mondo S.J."/>
            <person name="Liu M."/>
            <person name="Dettman J."/>
            <person name="Nalam V."/>
            <person name="Broders K.D."/>
        </authorList>
    </citation>
    <scope>NUCLEOTIDE SEQUENCE [LARGE SCALE GENOMIC DNA]</scope>
    <source>
        <strain evidence="2 3">LM576</strain>
    </source>
</reference>
<comment type="caution">
    <text evidence="2">The sequence shown here is derived from an EMBL/GenBank/DDBJ whole genome shotgun (WGS) entry which is preliminary data.</text>
</comment>
<feature type="region of interest" description="Disordered" evidence="1">
    <location>
        <begin position="138"/>
        <end position="160"/>
    </location>
</feature>
<sequence length="160" mass="18141">MSGTDVVQPFELGSLQIILPIRAAPSRPAELPRRRNSAGQQTLQGTRPVRNRPGNNRRLGAHDSARESREARKKQRPNGVASTCFKKKKKQSRKETMDAQFRMNKLRKQAAEEEIRLKEEESRQKDEENEYLRQQLEIQNKGSQKLTDQVGCGFGSGSAP</sequence>
<dbReference type="EMBL" id="SRQM01000475">
    <property type="protein sequence ID" value="KAG6109622.1"/>
    <property type="molecule type" value="Genomic_DNA"/>
</dbReference>
<protein>
    <submittedName>
        <fullName evidence="2">Uncharacterized protein</fullName>
    </submittedName>
</protein>
<name>A0A9P7PVW8_9HYPO</name>
<evidence type="ECO:0000256" key="1">
    <source>
        <dbReference type="SAM" id="MobiDB-lite"/>
    </source>
</evidence>
<organism evidence="2 3">
    <name type="scientific">Claviceps humidiphila</name>
    <dbReference type="NCBI Taxonomy" id="1294629"/>
    <lineage>
        <taxon>Eukaryota</taxon>
        <taxon>Fungi</taxon>
        <taxon>Dikarya</taxon>
        <taxon>Ascomycota</taxon>
        <taxon>Pezizomycotina</taxon>
        <taxon>Sordariomycetes</taxon>
        <taxon>Hypocreomycetidae</taxon>
        <taxon>Hypocreales</taxon>
        <taxon>Clavicipitaceae</taxon>
        <taxon>Claviceps</taxon>
    </lineage>
</organism>
<feature type="compositionally biased region" description="Low complexity" evidence="1">
    <location>
        <begin position="47"/>
        <end position="58"/>
    </location>
</feature>
<keyword evidence="3" id="KW-1185">Reference proteome</keyword>
<evidence type="ECO:0000313" key="2">
    <source>
        <dbReference type="EMBL" id="KAG6109622.1"/>
    </source>
</evidence>
<gene>
    <name evidence="2" type="ORF">E4U13_005729</name>
</gene>
<feature type="compositionally biased region" description="Polar residues" evidence="1">
    <location>
        <begin position="138"/>
        <end position="147"/>
    </location>
</feature>
<evidence type="ECO:0000313" key="3">
    <source>
        <dbReference type="Proteomes" id="UP000732380"/>
    </source>
</evidence>
<accession>A0A9P7PVW8</accession>
<proteinExistence type="predicted"/>
<feature type="region of interest" description="Disordered" evidence="1">
    <location>
        <begin position="25"/>
        <end position="107"/>
    </location>
</feature>
<dbReference type="Proteomes" id="UP000732380">
    <property type="component" value="Unassembled WGS sequence"/>
</dbReference>
<dbReference type="AlphaFoldDB" id="A0A9P7PVW8"/>